<organism evidence="2 3">
    <name type="scientific">Polaromonas naphthalenivorans (strain CJ2)</name>
    <dbReference type="NCBI Taxonomy" id="365044"/>
    <lineage>
        <taxon>Bacteria</taxon>
        <taxon>Pseudomonadati</taxon>
        <taxon>Pseudomonadota</taxon>
        <taxon>Betaproteobacteria</taxon>
        <taxon>Burkholderiales</taxon>
        <taxon>Comamonadaceae</taxon>
        <taxon>Polaromonas</taxon>
    </lineage>
</organism>
<dbReference type="STRING" id="365044.Pnap_3889"/>
<reference evidence="3" key="1">
    <citation type="journal article" date="2009" name="Environ. Microbiol.">
        <title>The genome of Polaromonas naphthalenivorans strain CJ2, isolated from coal tar-contaminated sediment, reveals physiological and metabolic versatility and evolution through extensive horizontal gene transfer.</title>
        <authorList>
            <person name="Yagi J.M."/>
            <person name="Sims D."/>
            <person name="Brettin T."/>
            <person name="Bruce D."/>
            <person name="Madsen E.L."/>
        </authorList>
    </citation>
    <scope>NUCLEOTIDE SEQUENCE [LARGE SCALE GENOMIC DNA]</scope>
    <source>
        <strain evidence="3">CJ2</strain>
    </source>
</reference>
<evidence type="ECO:0000313" key="2">
    <source>
        <dbReference type="EMBL" id="ABM39185.1"/>
    </source>
</evidence>
<dbReference type="HOGENOM" id="CLU_1814048_0_0_4"/>
<evidence type="ECO:0000256" key="1">
    <source>
        <dbReference type="SAM" id="MobiDB-lite"/>
    </source>
</evidence>
<sequence>MILKFIGHGLHSFTGPICIFEKFLTTRAVDLRQQDAQTSLRCQSRQRLFKRGFTMAKKSTPAPSPKRMTTPAAARIQSAEARIHDGKVQSGGVATRRSAQRRRQQVIATLARASLSLGQWNNDALQQRQKHRQFCNDAQAWR</sequence>
<dbReference type="Proteomes" id="UP000000644">
    <property type="component" value="Chromosome"/>
</dbReference>
<keyword evidence="3" id="KW-1185">Reference proteome</keyword>
<dbReference type="AlphaFoldDB" id="A1VU57"/>
<dbReference type="EMBL" id="CP000529">
    <property type="protein sequence ID" value="ABM39185.1"/>
    <property type="molecule type" value="Genomic_DNA"/>
</dbReference>
<dbReference type="KEGG" id="pna:Pnap_3889"/>
<evidence type="ECO:0000313" key="3">
    <source>
        <dbReference type="Proteomes" id="UP000000644"/>
    </source>
</evidence>
<proteinExistence type="predicted"/>
<protein>
    <submittedName>
        <fullName evidence="2">Uncharacterized protein</fullName>
    </submittedName>
</protein>
<accession>A1VU57</accession>
<gene>
    <name evidence="2" type="ordered locus">Pnap_3889</name>
</gene>
<name>A1VU57_POLNA</name>
<feature type="region of interest" description="Disordered" evidence="1">
    <location>
        <begin position="80"/>
        <end position="100"/>
    </location>
</feature>